<dbReference type="SUPFAM" id="SSF54695">
    <property type="entry name" value="POZ domain"/>
    <property type="match status" value="1"/>
</dbReference>
<dbReference type="GO" id="GO:0006357">
    <property type="term" value="P:regulation of transcription by RNA polymerase II"/>
    <property type="evidence" value="ECO:0007669"/>
    <property type="project" value="TreeGrafter"/>
</dbReference>
<evidence type="ECO:0000259" key="3">
    <source>
        <dbReference type="PROSITE" id="PS50097"/>
    </source>
</evidence>
<dbReference type="PROSITE" id="PS00036">
    <property type="entry name" value="BZIP_BASIC"/>
    <property type="match status" value="1"/>
</dbReference>
<dbReference type="Gene3D" id="3.30.710.10">
    <property type="entry name" value="Potassium Channel Kv1.1, Chain A"/>
    <property type="match status" value="1"/>
</dbReference>
<evidence type="ECO:0000313" key="4">
    <source>
        <dbReference type="EMBL" id="KAK2716137.1"/>
    </source>
</evidence>
<dbReference type="Pfam" id="PF00651">
    <property type="entry name" value="BTB"/>
    <property type="match status" value="1"/>
</dbReference>
<dbReference type="InterPro" id="IPR004827">
    <property type="entry name" value="bZIP"/>
</dbReference>
<dbReference type="PANTHER" id="PTHR23110:SF109">
    <property type="entry name" value="FI07618P-RELATED"/>
    <property type="match status" value="1"/>
</dbReference>
<feature type="region of interest" description="Disordered" evidence="2">
    <location>
        <begin position="319"/>
        <end position="369"/>
    </location>
</feature>
<feature type="compositionally biased region" description="Basic and acidic residues" evidence="2">
    <location>
        <begin position="360"/>
        <end position="369"/>
    </location>
</feature>
<dbReference type="PROSITE" id="PS50097">
    <property type="entry name" value="BTB"/>
    <property type="match status" value="1"/>
</dbReference>
<sequence>MEQNEFCLKWTNYANAYKGNFAALLNNEHFTDVTLSCENQNIKCHRLVLSACSSYFENLLISHSDSHPIIILKDIKFCDMQALVKFVYTGEVTVAQAQVKSLLSLADMLKVTGLTESGESSNKAKNTIYLVEGTEVSEASPSVERRRQDRDSENDAFMHDSLMDIVSPIPPCTTGILLNNTNEIRPCSSVAQQNDVITVKSELTSEETAVSVSQFVNSCQDHSEGAGTPSLFVDNAASFNCSNVVKSEVITDPCEETTGPMSNFVYNLQDYGEEAGTSVLSDDNIANFDFPGYIKAECIESTTEEFTDEPSLLEEDFENYDSTNERGSVSGVPDQKKRLKKTTMSEPGKSRRAKTTPRRKSSDRENTSIKIERNKQAARKYRRKQKEYFLQLKNEFEKLGEEIPPYQAKGTKTLEDDEITCLADLKKRKLNKRGAPDQMNLSPAERSNLAAKRYRERKRKYIKQLESILMQKRGFILKEH</sequence>
<dbReference type="CDD" id="cd18315">
    <property type="entry name" value="BTB_POZ_BAB-like"/>
    <property type="match status" value="1"/>
</dbReference>
<comment type="caution">
    <text evidence="4">The sequence shown here is derived from an EMBL/GenBank/DDBJ whole genome shotgun (WGS) entry which is preliminary data.</text>
</comment>
<name>A0AA88I6E7_ARTSF</name>
<reference evidence="4" key="1">
    <citation type="submission" date="2023-07" db="EMBL/GenBank/DDBJ databases">
        <title>Chromosome-level genome assembly of Artemia franciscana.</title>
        <authorList>
            <person name="Jo E."/>
        </authorList>
    </citation>
    <scope>NUCLEOTIDE SEQUENCE</scope>
    <source>
        <tissue evidence="4">Whole body</tissue>
    </source>
</reference>
<evidence type="ECO:0000313" key="5">
    <source>
        <dbReference type="Proteomes" id="UP001187531"/>
    </source>
</evidence>
<dbReference type="InterPro" id="IPR000210">
    <property type="entry name" value="BTB/POZ_dom"/>
</dbReference>
<dbReference type="Gene3D" id="1.20.5.170">
    <property type="match status" value="1"/>
</dbReference>
<dbReference type="GO" id="GO:0005634">
    <property type="term" value="C:nucleus"/>
    <property type="evidence" value="ECO:0007669"/>
    <property type="project" value="TreeGrafter"/>
</dbReference>
<dbReference type="InterPro" id="IPR051095">
    <property type="entry name" value="Dros_DevTransReg"/>
</dbReference>
<feature type="domain" description="BTB" evidence="3">
    <location>
        <begin position="31"/>
        <end position="96"/>
    </location>
</feature>
<proteinExistence type="predicted"/>
<dbReference type="InterPro" id="IPR046347">
    <property type="entry name" value="bZIP_sf"/>
</dbReference>
<dbReference type="EMBL" id="JAVRJZ010000012">
    <property type="protein sequence ID" value="KAK2716137.1"/>
    <property type="molecule type" value="Genomic_DNA"/>
</dbReference>
<dbReference type="Proteomes" id="UP001187531">
    <property type="component" value="Unassembled WGS sequence"/>
</dbReference>
<evidence type="ECO:0000256" key="2">
    <source>
        <dbReference type="SAM" id="MobiDB-lite"/>
    </source>
</evidence>
<accession>A0AA88I6E7</accession>
<dbReference type="SUPFAM" id="SSF57959">
    <property type="entry name" value="Leucine zipper domain"/>
    <property type="match status" value="1"/>
</dbReference>
<dbReference type="PANTHER" id="PTHR23110">
    <property type="entry name" value="BTB DOMAIN TRANSCRIPTION FACTOR"/>
    <property type="match status" value="1"/>
</dbReference>
<keyword evidence="1" id="KW-0539">Nucleus</keyword>
<keyword evidence="5" id="KW-1185">Reference proteome</keyword>
<gene>
    <name evidence="4" type="ORF">QYM36_010646</name>
</gene>
<evidence type="ECO:0000256" key="1">
    <source>
        <dbReference type="ARBA" id="ARBA00023242"/>
    </source>
</evidence>
<dbReference type="InterPro" id="IPR011333">
    <property type="entry name" value="SKP1/BTB/POZ_sf"/>
</dbReference>
<feature type="compositionally biased region" description="Basic residues" evidence="2">
    <location>
        <begin position="350"/>
        <end position="359"/>
    </location>
</feature>
<dbReference type="CDD" id="cd14686">
    <property type="entry name" value="bZIP"/>
    <property type="match status" value="2"/>
</dbReference>
<organism evidence="4 5">
    <name type="scientific">Artemia franciscana</name>
    <name type="common">Brine shrimp</name>
    <name type="synonym">Artemia sanfranciscana</name>
    <dbReference type="NCBI Taxonomy" id="6661"/>
    <lineage>
        <taxon>Eukaryota</taxon>
        <taxon>Metazoa</taxon>
        <taxon>Ecdysozoa</taxon>
        <taxon>Arthropoda</taxon>
        <taxon>Crustacea</taxon>
        <taxon>Branchiopoda</taxon>
        <taxon>Anostraca</taxon>
        <taxon>Artemiidae</taxon>
        <taxon>Artemia</taxon>
    </lineage>
</organism>
<dbReference type="GO" id="GO:0003700">
    <property type="term" value="F:DNA-binding transcription factor activity"/>
    <property type="evidence" value="ECO:0007669"/>
    <property type="project" value="InterPro"/>
</dbReference>
<dbReference type="SMART" id="SM00225">
    <property type="entry name" value="BTB"/>
    <property type="match status" value="1"/>
</dbReference>
<protein>
    <recommendedName>
        <fullName evidence="3">BTB domain-containing protein</fullName>
    </recommendedName>
</protein>
<dbReference type="AlphaFoldDB" id="A0AA88I6E7"/>